<comment type="catalytic activity">
    <reaction evidence="13">
        <text>5-amino-6-(5-phospho-D-ribitylamino)uracil + NADP(+) = 5-amino-6-(5-phospho-D-ribosylamino)uracil + NADPH + H(+)</text>
        <dbReference type="Rhea" id="RHEA:17845"/>
        <dbReference type="ChEBI" id="CHEBI:15378"/>
        <dbReference type="ChEBI" id="CHEBI:57783"/>
        <dbReference type="ChEBI" id="CHEBI:58349"/>
        <dbReference type="ChEBI" id="CHEBI:58421"/>
        <dbReference type="ChEBI" id="CHEBI:58453"/>
        <dbReference type="EC" id="1.1.1.193"/>
    </reaction>
</comment>
<evidence type="ECO:0000256" key="15">
    <source>
        <dbReference type="PIRSR" id="PIRSR006769-2"/>
    </source>
</evidence>
<comment type="function">
    <text evidence="1 13">Converts 2,5-diamino-6-(ribosylamino)-4(3h)-pyrimidinone 5'-phosphate into 5-amino-6-(ribosylamino)-2,4(1h,3h)-pyrimidinedione 5'-phosphate.</text>
</comment>
<dbReference type="SUPFAM" id="SSF53597">
    <property type="entry name" value="Dihydrofolate reductase-like"/>
    <property type="match status" value="1"/>
</dbReference>
<evidence type="ECO:0000256" key="8">
    <source>
        <dbReference type="ARBA" id="ARBA00022801"/>
    </source>
</evidence>
<comment type="catalytic activity">
    <reaction evidence="13">
        <text>2,5-diamino-6-hydroxy-4-(5-phosphoribosylamino)-pyrimidine + H2O + H(+) = 5-amino-6-(5-phospho-D-ribosylamino)uracil + NH4(+)</text>
        <dbReference type="Rhea" id="RHEA:21868"/>
        <dbReference type="ChEBI" id="CHEBI:15377"/>
        <dbReference type="ChEBI" id="CHEBI:15378"/>
        <dbReference type="ChEBI" id="CHEBI:28938"/>
        <dbReference type="ChEBI" id="CHEBI:58453"/>
        <dbReference type="ChEBI" id="CHEBI:58614"/>
        <dbReference type="EC" id="3.5.4.26"/>
    </reaction>
</comment>
<evidence type="ECO:0000256" key="16">
    <source>
        <dbReference type="PIRSR" id="PIRSR006769-3"/>
    </source>
</evidence>
<dbReference type="InterPro" id="IPR016193">
    <property type="entry name" value="Cytidine_deaminase-like"/>
</dbReference>
<feature type="binding site" evidence="16">
    <location>
        <position position="90"/>
    </location>
    <ligand>
        <name>Zn(2+)</name>
        <dbReference type="ChEBI" id="CHEBI:29105"/>
        <note>catalytic</note>
    </ligand>
</feature>
<dbReference type="PIRSF" id="PIRSF006769">
    <property type="entry name" value="RibD"/>
    <property type="match status" value="1"/>
</dbReference>
<keyword evidence="8 13" id="KW-0378">Hydrolase</keyword>
<evidence type="ECO:0000256" key="5">
    <source>
        <dbReference type="ARBA" id="ARBA00007417"/>
    </source>
</evidence>
<evidence type="ECO:0000313" key="18">
    <source>
        <dbReference type="EMBL" id="SFE67758.1"/>
    </source>
</evidence>
<dbReference type="Pfam" id="PF00383">
    <property type="entry name" value="dCMP_cyt_deam_1"/>
    <property type="match status" value="1"/>
</dbReference>
<dbReference type="GO" id="GO:0009231">
    <property type="term" value="P:riboflavin biosynthetic process"/>
    <property type="evidence" value="ECO:0007669"/>
    <property type="project" value="UniProtKB-UniPathway"/>
</dbReference>
<name>A0A1I2CHP3_9BACT</name>
<keyword evidence="11 13" id="KW-0560">Oxidoreductase</keyword>
<feature type="binding site" evidence="15">
    <location>
        <position position="181"/>
    </location>
    <ligand>
        <name>NADP(+)</name>
        <dbReference type="ChEBI" id="CHEBI:58349"/>
    </ligand>
</feature>
<feature type="domain" description="CMP/dCMP-type deaminase" evidence="17">
    <location>
        <begin position="5"/>
        <end position="129"/>
    </location>
</feature>
<evidence type="ECO:0000313" key="19">
    <source>
        <dbReference type="Proteomes" id="UP000181976"/>
    </source>
</evidence>
<evidence type="ECO:0000256" key="12">
    <source>
        <dbReference type="ARBA" id="ARBA00023268"/>
    </source>
</evidence>
<dbReference type="EC" id="3.5.4.26" evidence="13"/>
<dbReference type="GO" id="GO:0008703">
    <property type="term" value="F:5-amino-6-(5-phosphoribosylamino)uracil reductase activity"/>
    <property type="evidence" value="ECO:0007669"/>
    <property type="project" value="UniProtKB-EC"/>
</dbReference>
<keyword evidence="19" id="KW-1185">Reference proteome</keyword>
<dbReference type="EMBL" id="FONA01000016">
    <property type="protein sequence ID" value="SFE67758.1"/>
    <property type="molecule type" value="Genomic_DNA"/>
</dbReference>
<dbReference type="InterPro" id="IPR050765">
    <property type="entry name" value="Riboflavin_Biosynth_HTPR"/>
</dbReference>
<dbReference type="PANTHER" id="PTHR38011:SF7">
    <property type="entry name" value="2,5-DIAMINO-6-RIBOSYLAMINO-4(3H)-PYRIMIDINONE 5'-PHOSPHATE REDUCTASE"/>
    <property type="match status" value="1"/>
</dbReference>
<feature type="binding site" evidence="15">
    <location>
        <position position="293"/>
    </location>
    <ligand>
        <name>substrate</name>
    </ligand>
</feature>
<feature type="binding site" evidence="15">
    <location>
        <begin position="295"/>
        <end position="301"/>
    </location>
    <ligand>
        <name>NADP(+)</name>
        <dbReference type="ChEBI" id="CHEBI:58349"/>
    </ligand>
</feature>
<dbReference type="PROSITE" id="PS51747">
    <property type="entry name" value="CYT_DCMP_DEAMINASES_2"/>
    <property type="match status" value="1"/>
</dbReference>
<keyword evidence="12" id="KW-0511">Multifunctional enzyme</keyword>
<evidence type="ECO:0000256" key="7">
    <source>
        <dbReference type="ARBA" id="ARBA00022723"/>
    </source>
</evidence>
<evidence type="ECO:0000256" key="1">
    <source>
        <dbReference type="ARBA" id="ARBA00002151"/>
    </source>
</evidence>
<feature type="binding site" evidence="16">
    <location>
        <position position="54"/>
    </location>
    <ligand>
        <name>Zn(2+)</name>
        <dbReference type="ChEBI" id="CHEBI:29105"/>
        <note>catalytic</note>
    </ligand>
</feature>
<evidence type="ECO:0000256" key="9">
    <source>
        <dbReference type="ARBA" id="ARBA00022833"/>
    </source>
</evidence>
<dbReference type="FunCoup" id="A0A1I2CHP3">
    <property type="interactions" value="440"/>
</dbReference>
<dbReference type="UniPathway" id="UPA00275">
    <property type="reaction ID" value="UER00401"/>
</dbReference>
<feature type="active site" description="Proton donor" evidence="14">
    <location>
        <position position="56"/>
    </location>
</feature>
<keyword evidence="9 13" id="KW-0862">Zinc</keyword>
<dbReference type="InterPro" id="IPR004794">
    <property type="entry name" value="Eubact_RibD"/>
</dbReference>
<organism evidence="18 19">
    <name type="scientific">Thermophagus xiamenensis</name>
    <dbReference type="NCBI Taxonomy" id="385682"/>
    <lineage>
        <taxon>Bacteria</taxon>
        <taxon>Pseudomonadati</taxon>
        <taxon>Bacteroidota</taxon>
        <taxon>Bacteroidia</taxon>
        <taxon>Marinilabiliales</taxon>
        <taxon>Marinilabiliaceae</taxon>
        <taxon>Thermophagus</taxon>
    </lineage>
</organism>
<evidence type="ECO:0000256" key="10">
    <source>
        <dbReference type="ARBA" id="ARBA00022857"/>
    </source>
</evidence>
<dbReference type="GO" id="GO:0008835">
    <property type="term" value="F:diaminohydroxyphosphoribosylaminopyrimidine deaminase activity"/>
    <property type="evidence" value="ECO:0007669"/>
    <property type="project" value="UniProtKB-EC"/>
</dbReference>
<sequence>MEQQHQDEFYMRRCLQLARMAEGNTYPNPMVGSVIVHDGKIIGEGYHHKAGQPHAEVNAINAVKNQSLLKESTLYVNLEPCAHYGKTPPCSLLIREKKIPRVVVGCQDTYSEVSGKGIEMLRSSGAEVVVGVLEKESRELNRRFFTYHEKKRPYVLLKWAQTRDGLLDVDRPIGADARPTWITDTWAKRMVHKWRSVEQAILVGTVTAMKDNPSLTVRDWTGPDPLRLVIDRYGKLPHTLSLFDGKVPTLVFTSKGQSFPAGVEAVPVSSQGNIPSQVLAELYRRNIQSVMIEGGSLILKAFLDAGLWDEARIFVGEKWFISGVKAPVIHQKPECEEKFGNSRLFVFRNK</sequence>
<dbReference type="InterPro" id="IPR016192">
    <property type="entry name" value="APOBEC/CMP_deaminase_Zn-bd"/>
</dbReference>
<evidence type="ECO:0000256" key="11">
    <source>
        <dbReference type="ARBA" id="ARBA00023002"/>
    </source>
</evidence>
<comment type="pathway">
    <text evidence="3 13">Cofactor biosynthesis; riboflavin biosynthesis; 5-amino-6-(D-ribitylamino)uracil from GTP: step 3/4.</text>
</comment>
<dbReference type="InterPro" id="IPR002734">
    <property type="entry name" value="RibDG_C"/>
</dbReference>
<keyword evidence="7 13" id="KW-0479">Metal-binding</keyword>
<dbReference type="eggNOG" id="COG1985">
    <property type="taxonomic scope" value="Bacteria"/>
</dbReference>
<dbReference type="PROSITE" id="PS00903">
    <property type="entry name" value="CYT_DCMP_DEAMINASES_1"/>
    <property type="match status" value="1"/>
</dbReference>
<dbReference type="OrthoDB" id="9800865at2"/>
<evidence type="ECO:0000259" key="17">
    <source>
        <dbReference type="PROSITE" id="PS51747"/>
    </source>
</evidence>
<dbReference type="Gene3D" id="3.40.140.10">
    <property type="entry name" value="Cytidine Deaminase, domain 2"/>
    <property type="match status" value="1"/>
</dbReference>
<keyword evidence="10 13" id="KW-0521">NADP</keyword>
<dbReference type="AlphaFoldDB" id="A0A1I2CHP3"/>
<dbReference type="Gene3D" id="3.40.430.10">
    <property type="entry name" value="Dihydrofolate Reductase, subunit A"/>
    <property type="match status" value="1"/>
</dbReference>
<dbReference type="NCBIfam" id="TIGR00326">
    <property type="entry name" value="eubact_ribD"/>
    <property type="match status" value="1"/>
</dbReference>
<accession>A0A1I2CHP3</accession>
<evidence type="ECO:0000256" key="4">
    <source>
        <dbReference type="ARBA" id="ARBA00005259"/>
    </source>
</evidence>
<dbReference type="InParanoid" id="A0A1I2CHP3"/>
<dbReference type="InterPro" id="IPR024072">
    <property type="entry name" value="DHFR-like_dom_sf"/>
</dbReference>
<protein>
    <recommendedName>
        <fullName evidence="13">Riboflavin biosynthesis protein RibD</fullName>
    </recommendedName>
    <domain>
        <recommendedName>
            <fullName evidence="13">Diaminohydroxyphosphoribosylaminopyrimidine deaminase</fullName>
            <shortName evidence="13">DRAP deaminase</shortName>
            <ecNumber evidence="13">3.5.4.26</ecNumber>
        </recommendedName>
        <alternativeName>
            <fullName evidence="13">Riboflavin-specific deaminase</fullName>
        </alternativeName>
    </domain>
    <domain>
        <recommendedName>
            <fullName evidence="13">5-amino-6-(5-phosphoribosylamino)uracil reductase</fullName>
            <ecNumber evidence="13">1.1.1.193</ecNumber>
        </recommendedName>
        <alternativeName>
            <fullName evidence="13">HTP reductase</fullName>
        </alternativeName>
    </domain>
</protein>
<dbReference type="InterPro" id="IPR002125">
    <property type="entry name" value="CMP_dCMP_dom"/>
</dbReference>
<keyword evidence="6 13" id="KW-0686">Riboflavin biosynthesis</keyword>
<dbReference type="PANTHER" id="PTHR38011">
    <property type="entry name" value="DIHYDROFOLATE REDUCTASE FAMILY PROTEIN (AFU_ORTHOLOGUE AFUA_8G06820)"/>
    <property type="match status" value="1"/>
</dbReference>
<evidence type="ECO:0000256" key="2">
    <source>
        <dbReference type="ARBA" id="ARBA00004882"/>
    </source>
</evidence>
<dbReference type="Pfam" id="PF01872">
    <property type="entry name" value="RibD_C"/>
    <property type="match status" value="1"/>
</dbReference>
<feature type="binding site" evidence="16">
    <location>
        <position position="81"/>
    </location>
    <ligand>
        <name>Zn(2+)</name>
        <dbReference type="ChEBI" id="CHEBI:29105"/>
        <note>catalytic</note>
    </ligand>
</feature>
<dbReference type="FunFam" id="3.40.140.10:FF:000025">
    <property type="entry name" value="Riboflavin biosynthesis protein RibD"/>
    <property type="match status" value="1"/>
</dbReference>
<evidence type="ECO:0000256" key="14">
    <source>
        <dbReference type="PIRSR" id="PIRSR006769-1"/>
    </source>
</evidence>
<feature type="binding site" evidence="15">
    <location>
        <position position="160"/>
    </location>
    <ligand>
        <name>NADP(+)</name>
        <dbReference type="ChEBI" id="CHEBI:58349"/>
    </ligand>
</feature>
<dbReference type="EC" id="1.1.1.193" evidence="13"/>
<feature type="binding site" evidence="15">
    <location>
        <position position="207"/>
    </location>
    <ligand>
        <name>NADP(+)</name>
        <dbReference type="ChEBI" id="CHEBI:58349"/>
    </ligand>
</feature>
<dbReference type="STRING" id="385682.SAMN05444380_11624"/>
<evidence type="ECO:0000256" key="3">
    <source>
        <dbReference type="ARBA" id="ARBA00004910"/>
    </source>
</evidence>
<evidence type="ECO:0000256" key="6">
    <source>
        <dbReference type="ARBA" id="ARBA00022619"/>
    </source>
</evidence>
<dbReference type="eggNOG" id="COG0117">
    <property type="taxonomic scope" value="Bacteria"/>
</dbReference>
<proteinExistence type="inferred from homology"/>
<dbReference type="GO" id="GO:0008270">
    <property type="term" value="F:zinc ion binding"/>
    <property type="evidence" value="ECO:0007669"/>
    <property type="project" value="InterPro"/>
</dbReference>
<comment type="similarity">
    <text evidence="5 13">In the C-terminal section; belongs to the HTP reductase family.</text>
</comment>
<dbReference type="CDD" id="cd01284">
    <property type="entry name" value="Riboflavin_deaminase-reductase"/>
    <property type="match status" value="1"/>
</dbReference>
<comment type="similarity">
    <text evidence="4 13">In the N-terminal section; belongs to the cytidine and deoxycytidylate deaminase family.</text>
</comment>
<dbReference type="Proteomes" id="UP000181976">
    <property type="component" value="Unassembled WGS sequence"/>
</dbReference>
<gene>
    <name evidence="18" type="ORF">SAMN05444380_11624</name>
</gene>
<feature type="binding site" evidence="15">
    <location>
        <position position="195"/>
    </location>
    <ligand>
        <name>NADP(+)</name>
        <dbReference type="ChEBI" id="CHEBI:58349"/>
    </ligand>
</feature>
<feature type="binding site" evidence="15">
    <location>
        <position position="218"/>
    </location>
    <ligand>
        <name>substrate</name>
    </ligand>
</feature>
<feature type="binding site" evidence="15">
    <location>
        <position position="211"/>
    </location>
    <ligand>
        <name>NADP(+)</name>
        <dbReference type="ChEBI" id="CHEBI:58349"/>
    </ligand>
</feature>
<evidence type="ECO:0000256" key="13">
    <source>
        <dbReference type="PIRNR" id="PIRNR006769"/>
    </source>
</evidence>
<dbReference type="SUPFAM" id="SSF53927">
    <property type="entry name" value="Cytidine deaminase-like"/>
    <property type="match status" value="1"/>
</dbReference>
<comment type="pathway">
    <text evidence="2 13">Cofactor biosynthesis; riboflavin biosynthesis; 5-amino-6-(D-ribitylamino)uracil from GTP: step 2/4.</text>
</comment>
<comment type="cofactor">
    <cofactor evidence="13 16">
        <name>Zn(2+)</name>
        <dbReference type="ChEBI" id="CHEBI:29105"/>
    </cofactor>
    <text evidence="13 16">Binds 1 zinc ion.</text>
</comment>
<dbReference type="RefSeq" id="WP_010527615.1">
    <property type="nucleotide sequence ID" value="NZ_AFSL01000056.1"/>
</dbReference>
<feature type="binding site" evidence="15">
    <location>
        <position position="215"/>
    </location>
    <ligand>
        <name>substrate</name>
    </ligand>
</feature>
<reference evidence="18 19" key="1">
    <citation type="submission" date="2016-10" db="EMBL/GenBank/DDBJ databases">
        <authorList>
            <person name="de Groot N.N."/>
        </authorList>
    </citation>
    <scope>NUCLEOTIDE SEQUENCE [LARGE SCALE GENOMIC DNA]</scope>
    <source>
        <strain evidence="18 19">DSM 19012</strain>
    </source>
</reference>